<accession>A0A498REI8</accession>
<keyword evidence="3" id="KW-1185">Reference proteome</keyword>
<dbReference type="GO" id="GO:0005524">
    <property type="term" value="F:ATP binding"/>
    <property type="evidence" value="ECO:0007669"/>
    <property type="project" value="InterPro"/>
</dbReference>
<sequence>MDNPQLLRIEENLKKLKLSRTGQKLESLLQEASKNDLSYTDFLDRLLEEEVALKFEKHIALNTTLAKLLYVKTLESFDFSFQPSIEAKVVRELATCMFPRTGRKRGVSWTAGDRKNAFICGTRSQSDSQTLSHLVYFSGGTGCHSKPGLRRESFGRQAPSLLCAQTLDY</sequence>
<dbReference type="Proteomes" id="UP000277811">
    <property type="component" value="Unassembled WGS sequence"/>
</dbReference>
<evidence type="ECO:0000313" key="3">
    <source>
        <dbReference type="Proteomes" id="UP000277811"/>
    </source>
</evidence>
<gene>
    <name evidence="2" type="ORF">LUCI_4520</name>
</gene>
<proteinExistence type="predicted"/>
<dbReference type="Pfam" id="PF01695">
    <property type="entry name" value="IstB_IS21"/>
    <property type="match status" value="1"/>
</dbReference>
<name>A0A498REI8_9FIRM</name>
<reference evidence="2 3" key="1">
    <citation type="submission" date="2018-06" db="EMBL/GenBank/DDBJ databases">
        <authorList>
            <person name="Strepis N."/>
        </authorList>
    </citation>
    <scope>NUCLEOTIDE SEQUENCE [LARGE SCALE GENOMIC DNA]</scope>
    <source>
        <strain evidence="2">LUCI</strain>
    </source>
</reference>
<organism evidence="2 3">
    <name type="scientific">Lucifera butyrica</name>
    <dbReference type="NCBI Taxonomy" id="1351585"/>
    <lineage>
        <taxon>Bacteria</taxon>
        <taxon>Bacillati</taxon>
        <taxon>Bacillota</taxon>
        <taxon>Negativicutes</taxon>
        <taxon>Veillonellales</taxon>
        <taxon>Veillonellaceae</taxon>
        <taxon>Lucifera</taxon>
    </lineage>
</organism>
<evidence type="ECO:0000259" key="1">
    <source>
        <dbReference type="Pfam" id="PF01695"/>
    </source>
</evidence>
<evidence type="ECO:0000313" key="2">
    <source>
        <dbReference type="EMBL" id="VBB09230.1"/>
    </source>
</evidence>
<dbReference type="EMBL" id="UPPP01000114">
    <property type="protein sequence ID" value="VBB09230.1"/>
    <property type="molecule type" value="Genomic_DNA"/>
</dbReference>
<feature type="domain" description="IstB-like ATP-binding" evidence="1">
    <location>
        <begin position="12"/>
        <end position="100"/>
    </location>
</feature>
<dbReference type="InterPro" id="IPR002611">
    <property type="entry name" value="IstB_ATP-bd"/>
</dbReference>
<dbReference type="AlphaFoldDB" id="A0A498REI8"/>
<protein>
    <recommendedName>
        <fullName evidence="1">IstB-like ATP-binding domain-containing protein</fullName>
    </recommendedName>
</protein>